<dbReference type="RefSeq" id="WP_254174687.1">
    <property type="nucleotide sequence ID" value="NZ_LR882967.1"/>
</dbReference>
<dbReference type="AlphaFoldDB" id="A0A9W4CRR8"/>
<dbReference type="REBASE" id="642620">
    <property type="entry name" value="Pps713ORF4551P"/>
</dbReference>
<evidence type="ECO:0000313" key="1">
    <source>
        <dbReference type="EMBL" id="CAD5979609.1"/>
    </source>
</evidence>
<accession>A0A9W4CRR8</accession>
<gene>
    <name evidence="1" type="ORF">NO713_04550</name>
</gene>
<dbReference type="EMBL" id="LR882967">
    <property type="protein sequence ID" value="CAD5979609.1"/>
    <property type="molecule type" value="Genomic_DNA"/>
</dbReference>
<dbReference type="Proteomes" id="UP001153719">
    <property type="component" value="Chromosome"/>
</dbReference>
<sequence>MASFAEYKTRNSQYITFIDSEFYPDYLDEAKMIYGSVIEQFANLVNIANTSADLLLRITEIPNPSRTQLLRVFRKYVSPDTSVEMLKVKKRIPNIIEDYGKGRVMVCTLKMLDERFTKDWLEN</sequence>
<evidence type="ECO:0000313" key="2">
    <source>
        <dbReference type="Proteomes" id="UP001153719"/>
    </source>
</evidence>
<organism evidence="1 2">
    <name type="scientific">Planktothrix pseudagardhii</name>
    <dbReference type="NCBI Taxonomy" id="132604"/>
    <lineage>
        <taxon>Bacteria</taxon>
        <taxon>Bacillati</taxon>
        <taxon>Cyanobacteriota</taxon>
        <taxon>Cyanophyceae</taxon>
        <taxon>Oscillatoriophycideae</taxon>
        <taxon>Oscillatoriales</taxon>
        <taxon>Microcoleaceae</taxon>
        <taxon>Planktothrix</taxon>
    </lineage>
</organism>
<dbReference type="KEGG" id="ppsu:NO713_04550"/>
<name>A0A9W4CRR8_9CYAN</name>
<protein>
    <submittedName>
        <fullName evidence="1">Uncharacterized protein</fullName>
    </submittedName>
</protein>
<proteinExistence type="predicted"/>
<reference evidence="1" key="1">
    <citation type="submission" date="2020-09" db="EMBL/GenBank/DDBJ databases">
        <authorList>
            <person name="Blom J."/>
        </authorList>
    </citation>
    <scope>NUCLEOTIDE SEQUENCE</scope>
    <source>
        <strain evidence="1">No.713</strain>
    </source>
</reference>
<keyword evidence="2" id="KW-1185">Reference proteome</keyword>